<feature type="signal peptide" evidence="1">
    <location>
        <begin position="1"/>
        <end position="35"/>
    </location>
</feature>
<keyword evidence="3" id="KW-1185">Reference proteome</keyword>
<gene>
    <name evidence="2" type="ORF">HJA87_03390</name>
</gene>
<proteinExistence type="predicted"/>
<reference evidence="2 3" key="1">
    <citation type="submission" date="2020-06" db="EMBL/GenBank/DDBJ databases">
        <title>Global-level population genomics: horizontal gene transfer, symbiosis and evolution in Rhizobia.</title>
        <authorList>
            <person name="Gai Y."/>
        </authorList>
    </citation>
    <scope>NUCLEOTIDE SEQUENCE [LARGE SCALE GENOMIC DNA]</scope>
    <source>
        <strain evidence="2 3">PLR6_1b</strain>
    </source>
</reference>
<comment type="caution">
    <text evidence="2">The sequence shown here is derived from an EMBL/GenBank/DDBJ whole genome shotgun (WGS) entry which is preliminary data.</text>
</comment>
<organism evidence="2 3">
    <name type="scientific">Rhizobium bangladeshense</name>
    <dbReference type="NCBI Taxonomy" id="1138189"/>
    <lineage>
        <taxon>Bacteria</taxon>
        <taxon>Pseudomonadati</taxon>
        <taxon>Pseudomonadota</taxon>
        <taxon>Alphaproteobacteria</taxon>
        <taxon>Hyphomicrobiales</taxon>
        <taxon>Rhizobiaceae</taxon>
        <taxon>Rhizobium/Agrobacterium group</taxon>
        <taxon>Rhizobium</taxon>
    </lineage>
</organism>
<dbReference type="EMBL" id="JABTXI010000001">
    <property type="protein sequence ID" value="MBY3588939.1"/>
    <property type="molecule type" value="Genomic_DNA"/>
</dbReference>
<evidence type="ECO:0000256" key="1">
    <source>
        <dbReference type="SAM" id="SignalP"/>
    </source>
</evidence>
<evidence type="ECO:0000313" key="3">
    <source>
        <dbReference type="Proteomes" id="UP000720124"/>
    </source>
</evidence>
<evidence type="ECO:0008006" key="4">
    <source>
        <dbReference type="Google" id="ProtNLM"/>
    </source>
</evidence>
<sequence>MLRNVICPEASMSRLSALLLAGAMLLATTPFTDRAAAQSDSEVYNRIEELHGDAAGFDRPLRQLVQAMRTGDAETIAGLAEYPLSVKADGETYDIENAEDFIENFDDLVTLETRRAVGRQQYEDLFVSSEGVMLANGAVWMGAVCDDNACDESHWAIIAINN</sequence>
<name>A0ABS7LCF0_9HYPH</name>
<keyword evidence="1" id="KW-0732">Signal</keyword>
<dbReference type="Proteomes" id="UP000720124">
    <property type="component" value="Unassembled WGS sequence"/>
</dbReference>
<feature type="chain" id="PRO_5045404038" description="DUF4440 domain-containing protein" evidence="1">
    <location>
        <begin position="36"/>
        <end position="162"/>
    </location>
</feature>
<protein>
    <recommendedName>
        <fullName evidence="4">DUF4440 domain-containing protein</fullName>
    </recommendedName>
</protein>
<evidence type="ECO:0000313" key="2">
    <source>
        <dbReference type="EMBL" id="MBY3588939.1"/>
    </source>
</evidence>
<accession>A0ABS7LCF0</accession>